<evidence type="ECO:0000256" key="2">
    <source>
        <dbReference type="ARBA" id="ARBA00023002"/>
    </source>
</evidence>
<dbReference type="InterPro" id="IPR052547">
    <property type="entry name" value="Mito_Isobutyryl-CoADH"/>
</dbReference>
<keyword evidence="1" id="KW-0285">Flavoprotein</keyword>
<dbReference type="InterPro" id="IPR036250">
    <property type="entry name" value="AcylCo_DH-like_C"/>
</dbReference>
<sequence>MTPANPEPGTRQAGRPHDAVLRPIGRTAAPRRADDAVQPAAAALSPVLQAIATAAAGHDRDGSFPVDSLARLRDAGVLALTVPTALGGGGAGLVLAAEAVQQVGSACPATALVLAMQLTRQAAIARNPAWPAHLRQRVGREAVTDGALINSLRVEPELGSPTRGGLPDTVARLRAGHWSISGRKRYATGAPGLRWMEVLARTEEETPRIGSFLVSADAAGIEIVETWDHLGLRGSGSHDVVFSEVAVPLDHGIGLVPAGEWGRPDPVQAAWNTLLVSAVYSGVARAARDWVVRFVKTRVPSNLGAPLATLPRVIETVGAIEGAIAANARITEAIASATDAGFPPAAAENGLLKVTQTENAVRAVELAVSLAGNHAHDRAHALERHWRDVQCARVHAPTADAAHTAGGRAALAASKPLETLQ</sequence>
<dbReference type="Pfam" id="PF02771">
    <property type="entry name" value="Acyl-CoA_dh_N"/>
    <property type="match status" value="1"/>
</dbReference>
<dbReference type="InterPro" id="IPR009100">
    <property type="entry name" value="AcylCoA_DH/oxidase_NM_dom_sf"/>
</dbReference>
<dbReference type="PANTHER" id="PTHR43831:SF1">
    <property type="entry name" value="ISOBUTYRYL-COA DEHYDROGENASE, MITOCHONDRIAL"/>
    <property type="match status" value="1"/>
</dbReference>
<dbReference type="Gene3D" id="2.40.110.10">
    <property type="entry name" value="Butyryl-CoA Dehydrogenase, subunit A, domain 2"/>
    <property type="match status" value="1"/>
</dbReference>
<accession>A0ABS5ECX6</accession>
<dbReference type="Pfam" id="PF02770">
    <property type="entry name" value="Acyl-CoA_dh_M"/>
    <property type="match status" value="1"/>
</dbReference>
<dbReference type="Gene3D" id="1.20.140.10">
    <property type="entry name" value="Butyryl-CoA Dehydrogenase, subunit A, domain 3"/>
    <property type="match status" value="1"/>
</dbReference>
<dbReference type="SUPFAM" id="SSF56645">
    <property type="entry name" value="Acyl-CoA dehydrogenase NM domain-like"/>
    <property type="match status" value="1"/>
</dbReference>
<evidence type="ECO:0000259" key="3">
    <source>
        <dbReference type="Pfam" id="PF02770"/>
    </source>
</evidence>
<dbReference type="CDD" id="cd00567">
    <property type="entry name" value="ACAD"/>
    <property type="match status" value="1"/>
</dbReference>
<dbReference type="Gene3D" id="1.10.540.10">
    <property type="entry name" value="Acyl-CoA dehydrogenase/oxidase, N-terminal domain"/>
    <property type="match status" value="1"/>
</dbReference>
<keyword evidence="7" id="KW-1185">Reference proteome</keyword>
<feature type="domain" description="Acyl-CoA dehydrogenase/oxidase N-terminal" evidence="4">
    <location>
        <begin position="50"/>
        <end position="118"/>
    </location>
</feature>
<dbReference type="PANTHER" id="PTHR43831">
    <property type="entry name" value="ISOBUTYRYL-COA DEHYDROGENASE"/>
    <property type="match status" value="1"/>
</dbReference>
<dbReference type="PIRSF" id="PIRSF016578">
    <property type="entry name" value="HsaA"/>
    <property type="match status" value="1"/>
</dbReference>
<evidence type="ECO:0000256" key="1">
    <source>
        <dbReference type="ARBA" id="ARBA00022630"/>
    </source>
</evidence>
<proteinExistence type="predicted"/>
<keyword evidence="2" id="KW-0560">Oxidoreductase</keyword>
<feature type="domain" description="Acyl-CoA dehydrogenase C-terminal" evidence="5">
    <location>
        <begin position="275"/>
        <end position="396"/>
    </location>
</feature>
<evidence type="ECO:0000313" key="7">
    <source>
        <dbReference type="Proteomes" id="UP000698752"/>
    </source>
</evidence>
<dbReference type="EMBL" id="JAAEDI010000004">
    <property type="protein sequence ID" value="MBR0648873.1"/>
    <property type="molecule type" value="Genomic_DNA"/>
</dbReference>
<organism evidence="6 7">
    <name type="scientific">Neoroseomonas terrae</name>
    <dbReference type="NCBI Taxonomy" id="424799"/>
    <lineage>
        <taxon>Bacteria</taxon>
        <taxon>Pseudomonadati</taxon>
        <taxon>Pseudomonadota</taxon>
        <taxon>Alphaproteobacteria</taxon>
        <taxon>Acetobacterales</taxon>
        <taxon>Acetobacteraceae</taxon>
        <taxon>Neoroseomonas</taxon>
    </lineage>
</organism>
<evidence type="ECO:0000259" key="5">
    <source>
        <dbReference type="Pfam" id="PF08028"/>
    </source>
</evidence>
<feature type="domain" description="Acyl-CoA oxidase/dehydrogenase middle" evidence="3">
    <location>
        <begin position="155"/>
        <end position="245"/>
    </location>
</feature>
<dbReference type="Pfam" id="PF08028">
    <property type="entry name" value="Acyl-CoA_dh_2"/>
    <property type="match status" value="1"/>
</dbReference>
<dbReference type="SUPFAM" id="SSF47203">
    <property type="entry name" value="Acyl-CoA dehydrogenase C-terminal domain-like"/>
    <property type="match status" value="1"/>
</dbReference>
<dbReference type="InterPro" id="IPR037069">
    <property type="entry name" value="AcylCoA_DH/ox_N_sf"/>
</dbReference>
<dbReference type="InterPro" id="IPR013107">
    <property type="entry name" value="Acyl-CoA_DH_C"/>
</dbReference>
<dbReference type="Proteomes" id="UP000698752">
    <property type="component" value="Unassembled WGS sequence"/>
</dbReference>
<dbReference type="InterPro" id="IPR013786">
    <property type="entry name" value="AcylCoA_DH/ox_N"/>
</dbReference>
<protein>
    <submittedName>
        <fullName evidence="6">Acyl-CoA/acyl-ACP dehydrogenase</fullName>
    </submittedName>
</protein>
<name>A0ABS5ECX6_9PROT</name>
<reference evidence="7" key="1">
    <citation type="journal article" date="2021" name="Syst. Appl. Microbiol.">
        <title>Roseomonas hellenica sp. nov., isolated from roots of wild-growing Alkanna tinctoria.</title>
        <authorList>
            <person name="Rat A."/>
            <person name="Naranjo H.D."/>
            <person name="Lebbe L."/>
            <person name="Cnockaert M."/>
            <person name="Krigas N."/>
            <person name="Grigoriadou K."/>
            <person name="Maloupa E."/>
            <person name="Willems A."/>
        </authorList>
    </citation>
    <scope>NUCLEOTIDE SEQUENCE [LARGE SCALE GENOMIC DNA]</scope>
    <source>
        <strain evidence="7">LMG 31159</strain>
    </source>
</reference>
<evidence type="ECO:0000259" key="4">
    <source>
        <dbReference type="Pfam" id="PF02771"/>
    </source>
</evidence>
<dbReference type="InterPro" id="IPR006091">
    <property type="entry name" value="Acyl-CoA_Oxase/DH_mid-dom"/>
</dbReference>
<gene>
    <name evidence="6" type="ORF">GXW78_04315</name>
</gene>
<comment type="caution">
    <text evidence="6">The sequence shown here is derived from an EMBL/GenBank/DDBJ whole genome shotgun (WGS) entry which is preliminary data.</text>
</comment>
<dbReference type="InterPro" id="IPR046373">
    <property type="entry name" value="Acyl-CoA_Oxase/DH_mid-dom_sf"/>
</dbReference>
<evidence type="ECO:0000313" key="6">
    <source>
        <dbReference type="EMBL" id="MBR0648873.1"/>
    </source>
</evidence>